<feature type="domain" description="Domain of unknown function DB" evidence="2">
    <location>
        <begin position="402"/>
        <end position="500"/>
    </location>
</feature>
<evidence type="ECO:0000259" key="2">
    <source>
        <dbReference type="Pfam" id="PF01682"/>
    </source>
</evidence>
<evidence type="ECO:0000256" key="1">
    <source>
        <dbReference type="SAM" id="MobiDB-lite"/>
    </source>
</evidence>
<evidence type="ECO:0000313" key="4">
    <source>
        <dbReference type="Proteomes" id="UP001177023"/>
    </source>
</evidence>
<dbReference type="PANTHER" id="PTHR21679:SF6">
    <property type="entry name" value="DOMAIN OF UNKNOWN FUNCTION DB DOMAIN-CONTAINING PROTEIN"/>
    <property type="match status" value="1"/>
</dbReference>
<feature type="non-terminal residue" evidence="3">
    <location>
        <position position="1"/>
    </location>
</feature>
<accession>A0AA36FWZ2</accession>
<feature type="compositionally biased region" description="Low complexity" evidence="1">
    <location>
        <begin position="270"/>
        <end position="306"/>
    </location>
</feature>
<name>A0AA36FWZ2_9BILA</name>
<dbReference type="Proteomes" id="UP001177023">
    <property type="component" value="Unassembled WGS sequence"/>
</dbReference>
<reference evidence="3" key="1">
    <citation type="submission" date="2023-06" db="EMBL/GenBank/DDBJ databases">
        <authorList>
            <person name="Delattre M."/>
        </authorList>
    </citation>
    <scope>NUCLEOTIDE SEQUENCE</scope>
    <source>
        <strain evidence="3">AF72</strain>
    </source>
</reference>
<feature type="compositionally biased region" description="Low complexity" evidence="1">
    <location>
        <begin position="36"/>
        <end position="66"/>
    </location>
</feature>
<gene>
    <name evidence="3" type="ORF">MSPICULIGERA_LOCUS6470</name>
</gene>
<dbReference type="PANTHER" id="PTHR21679">
    <property type="entry name" value="DOMAIN OF UNKNOWN FUNCTION DB DOMAIN-CONTAINING PROTEIN-RELATED"/>
    <property type="match status" value="1"/>
</dbReference>
<dbReference type="EMBL" id="CATQJA010001604">
    <property type="protein sequence ID" value="CAJ0567937.1"/>
    <property type="molecule type" value="Genomic_DNA"/>
</dbReference>
<dbReference type="Pfam" id="PF01682">
    <property type="entry name" value="DB"/>
    <property type="match status" value="1"/>
</dbReference>
<dbReference type="AlphaFoldDB" id="A0AA36FWZ2"/>
<feature type="region of interest" description="Disordered" evidence="1">
    <location>
        <begin position="325"/>
        <end position="345"/>
    </location>
</feature>
<protein>
    <recommendedName>
        <fullName evidence="2">Domain of unknown function DB domain-containing protein</fullName>
    </recommendedName>
</protein>
<keyword evidence="4" id="KW-1185">Reference proteome</keyword>
<proteinExistence type="predicted"/>
<dbReference type="InterPro" id="IPR002602">
    <property type="entry name" value="DB"/>
</dbReference>
<organism evidence="3 4">
    <name type="scientific">Mesorhabditis spiculigera</name>
    <dbReference type="NCBI Taxonomy" id="96644"/>
    <lineage>
        <taxon>Eukaryota</taxon>
        <taxon>Metazoa</taxon>
        <taxon>Ecdysozoa</taxon>
        <taxon>Nematoda</taxon>
        <taxon>Chromadorea</taxon>
        <taxon>Rhabditida</taxon>
        <taxon>Rhabditina</taxon>
        <taxon>Rhabditomorpha</taxon>
        <taxon>Rhabditoidea</taxon>
        <taxon>Rhabditidae</taxon>
        <taxon>Mesorhabditinae</taxon>
        <taxon>Mesorhabditis</taxon>
    </lineage>
</organism>
<feature type="region of interest" description="Disordered" evidence="1">
    <location>
        <begin position="1"/>
        <end position="67"/>
    </location>
</feature>
<sequence length="506" mass="56010">MCPEVCSKCPGKGTIQAQGPTGFAPQPNRNKKEAEQQPTFLPQQPPQQQQQQIAQLQTPPRPQTQQNFLPQQFAAPNAQVAPILSTQVAPPLAQQQQQQAVQFPTYNTQQQQYPQQQFQLQQPFQFQQPQQQVQPQYLPQQQQQQQQYQAVVVTAPPPPPDVTPSREQAVTLAPLVRMPSAEELNVQLSEQQRLMTNGLYSQVPQAQQAPDPLGPVGVQSQLGLQQQPGVTPAPTSAMFNPFQPFLQQLGLPVPDQSNPFNLPTFPPHPFFTTPAPVPAGQQQQGQQPYFGQQQQSPYGLQPQQQYPGFGQQVQAQVATNTIQQVQQGQQPQQPQQQNYASNQPQTVVARSIDSAPQTFEKPFYAGAEAAQSKGAEMGQCPRQPGWQPCITKEVANQRFSNCCARLGEGCQSMCNYDANLATMQLAVLTGRCPLQKVRDIMICASGYKDVTQCCQAYNVFEPGFEHCRPYCNPAGGLPEGGLLSEKYKCLAKLSFIQQCFYVSQNP</sequence>
<feature type="region of interest" description="Disordered" evidence="1">
    <location>
        <begin position="264"/>
        <end position="306"/>
    </location>
</feature>
<evidence type="ECO:0000313" key="3">
    <source>
        <dbReference type="EMBL" id="CAJ0567937.1"/>
    </source>
</evidence>
<comment type="caution">
    <text evidence="3">The sequence shown here is derived from an EMBL/GenBank/DDBJ whole genome shotgun (WGS) entry which is preliminary data.</text>
</comment>